<feature type="region of interest" description="Disordered" evidence="1">
    <location>
        <begin position="103"/>
        <end position="123"/>
    </location>
</feature>
<proteinExistence type="predicted"/>
<feature type="compositionally biased region" description="Low complexity" evidence="1">
    <location>
        <begin position="33"/>
        <end position="47"/>
    </location>
</feature>
<feature type="compositionally biased region" description="Basic and acidic residues" evidence="1">
    <location>
        <begin position="105"/>
        <end position="117"/>
    </location>
</feature>
<feature type="region of interest" description="Disordered" evidence="1">
    <location>
        <begin position="1"/>
        <end position="67"/>
    </location>
</feature>
<sequence length="456" mass="49894">MASRASIRQPQSLPSSNCTSYANAPSASAGKAPSFSSALPSPTSDSSVELSRPLPVDGTPPRSARALHSDLFVDVRCMKSDSRPTTQDSANGRHDWPRAASSIAHGDKHTTLSHDRPNCSGNRLDQIIVPSAAHAPWPPASASSPAHDNRGSRRFRQHMYRRSLFSRTNSSLSPPSVRDPILTPTRLSEVTEVPHESGTLRSVRASAETINAALSNVQATELCAQSRRRSDEISRQWSRSDISDGQINSASALAGYERHFSPSGQGYTQRSEAMSYGPLTRQFSGRSFACSGISAGSSDHCGIDHGPSGIADVGRCESFTGRSVPVSRARAQLDGCAFDVRADHLRHHHSHQHSASFLTHEADLVNAEVRRPSRSLPHLKRSSRPDPLLTANVEWRDPSSEHLQEGVEHYEYYHRHNRRDAGQHSCQRSKSADFERARKGSLDAIRIETEVRVDVS</sequence>
<protein>
    <submittedName>
        <fullName evidence="2">Uncharacterized protein</fullName>
    </submittedName>
</protein>
<accession>A0A316UYE2</accession>
<evidence type="ECO:0000313" key="3">
    <source>
        <dbReference type="Proteomes" id="UP000245884"/>
    </source>
</evidence>
<evidence type="ECO:0000313" key="2">
    <source>
        <dbReference type="EMBL" id="PWN28923.1"/>
    </source>
</evidence>
<feature type="compositionally biased region" description="Polar residues" evidence="1">
    <location>
        <begin position="1"/>
        <end position="26"/>
    </location>
</feature>
<name>A0A316UYE2_9BASI</name>
<dbReference type="GeneID" id="37025227"/>
<dbReference type="EMBL" id="KZ819664">
    <property type="protein sequence ID" value="PWN28923.1"/>
    <property type="molecule type" value="Genomic_DNA"/>
</dbReference>
<dbReference type="Proteomes" id="UP000245884">
    <property type="component" value="Unassembled WGS sequence"/>
</dbReference>
<organism evidence="2 3">
    <name type="scientific">Jaminaea rosea</name>
    <dbReference type="NCBI Taxonomy" id="1569628"/>
    <lineage>
        <taxon>Eukaryota</taxon>
        <taxon>Fungi</taxon>
        <taxon>Dikarya</taxon>
        <taxon>Basidiomycota</taxon>
        <taxon>Ustilaginomycotina</taxon>
        <taxon>Exobasidiomycetes</taxon>
        <taxon>Microstromatales</taxon>
        <taxon>Microstromatales incertae sedis</taxon>
        <taxon>Jaminaea</taxon>
    </lineage>
</organism>
<keyword evidence="3" id="KW-1185">Reference proteome</keyword>
<reference evidence="2 3" key="1">
    <citation type="journal article" date="2018" name="Mol. Biol. Evol.">
        <title>Broad Genomic Sampling Reveals a Smut Pathogenic Ancestry of the Fungal Clade Ustilaginomycotina.</title>
        <authorList>
            <person name="Kijpornyongpan T."/>
            <person name="Mondo S.J."/>
            <person name="Barry K."/>
            <person name="Sandor L."/>
            <person name="Lee J."/>
            <person name="Lipzen A."/>
            <person name="Pangilinan J."/>
            <person name="LaButti K."/>
            <person name="Hainaut M."/>
            <person name="Henrissat B."/>
            <person name="Grigoriev I.V."/>
            <person name="Spatafora J.W."/>
            <person name="Aime M.C."/>
        </authorList>
    </citation>
    <scope>NUCLEOTIDE SEQUENCE [LARGE SCALE GENOMIC DNA]</scope>
    <source>
        <strain evidence="2 3">MCA 5214</strain>
    </source>
</reference>
<dbReference type="RefSeq" id="XP_025363535.1">
    <property type="nucleotide sequence ID" value="XM_025503404.1"/>
</dbReference>
<evidence type="ECO:0000256" key="1">
    <source>
        <dbReference type="SAM" id="MobiDB-lite"/>
    </source>
</evidence>
<gene>
    <name evidence="2" type="ORF">BDZ90DRAFT_134562</name>
</gene>
<dbReference type="AlphaFoldDB" id="A0A316UYE2"/>